<accession>A0A3S1CSF8</accession>
<keyword evidence="5" id="KW-1185">Reference proteome</keyword>
<organism evidence="4 5">
    <name type="scientific">Chitinophaga solisilvae</name>
    <dbReference type="NCBI Taxonomy" id="1233460"/>
    <lineage>
        <taxon>Bacteria</taxon>
        <taxon>Pseudomonadati</taxon>
        <taxon>Bacteroidota</taxon>
        <taxon>Chitinophagia</taxon>
        <taxon>Chitinophagales</taxon>
        <taxon>Chitinophagaceae</taxon>
        <taxon>Chitinophaga</taxon>
    </lineage>
</organism>
<dbReference type="OrthoDB" id="9813612at2"/>
<comment type="caution">
    <text evidence="4">The sequence shown here is derived from an EMBL/GenBank/DDBJ whole genome shotgun (WGS) entry which is preliminary data.</text>
</comment>
<keyword evidence="4" id="KW-0032">Aminotransferase</keyword>
<dbReference type="EMBL" id="RIAR02000001">
    <property type="protein sequence ID" value="NSL87105.1"/>
    <property type="molecule type" value="Genomic_DNA"/>
</dbReference>
<reference evidence="4" key="1">
    <citation type="submission" date="2020-05" db="EMBL/GenBank/DDBJ databases">
        <title>Chitinophaga laudate sp. nov., isolated from a tropical peat swamp.</title>
        <authorList>
            <person name="Goh C.B.S."/>
            <person name="Lee M.S."/>
            <person name="Parimannan S."/>
            <person name="Pasbakhsh P."/>
            <person name="Yule C.M."/>
            <person name="Rajandas H."/>
            <person name="Loke S."/>
            <person name="Croft L."/>
            <person name="Tan J.B.L."/>
        </authorList>
    </citation>
    <scope>NUCLEOTIDE SEQUENCE</scope>
    <source>
        <strain evidence="4">Mgbs1</strain>
    </source>
</reference>
<feature type="domain" description="Aminotransferase class I/classII large" evidence="3">
    <location>
        <begin position="71"/>
        <end position="333"/>
    </location>
</feature>
<evidence type="ECO:0000259" key="3">
    <source>
        <dbReference type="Pfam" id="PF00155"/>
    </source>
</evidence>
<protein>
    <submittedName>
        <fullName evidence="4">Aminotransferase class I/II-fold pyridoxal phosphate-dependent enzyme</fullName>
    </submittedName>
</protein>
<dbReference type="Gene3D" id="3.90.1150.10">
    <property type="entry name" value="Aspartate Aminotransferase, domain 1"/>
    <property type="match status" value="1"/>
</dbReference>
<sequence>MIQGHGDDAYQFDRPIVADFSSNVWYGGVQPGLVQHLTARLKNIDHYPDAGAFKLQAMIEREAGLLPGMAMVTNGGTEAIYLIAQAFSGATTTVVAPTFAEYADACHMHRHKVDYLLWDKLTDDTRFLTDMVFICNPNNPTGQTMQPAALKRLIDGNMGVTFVIDEAYIRFTRDTESILPQLKQLPNVLVLCSLTKTCCIPGLRLGWVAGQASLLDKVRAFRMPWAVNSLALEAGYYIMENPAQFEVPVDDLLAATFRLREELKRMPEFNVLSSKTHYFLFETLTGTAAALKAWLIEHYGILIRDASNFYGLEQGHCRIACQQEKDNQLLITALKKWTLS</sequence>
<gene>
    <name evidence="4" type="ORF">ECE50_009705</name>
</gene>
<dbReference type="SUPFAM" id="SSF53383">
    <property type="entry name" value="PLP-dependent transferases"/>
    <property type="match status" value="1"/>
</dbReference>
<name>A0A3S1CSF8_9BACT</name>
<comment type="cofactor">
    <cofactor evidence="1">
        <name>pyridoxal 5'-phosphate</name>
        <dbReference type="ChEBI" id="CHEBI:597326"/>
    </cofactor>
</comment>
<dbReference type="InterPro" id="IPR015422">
    <property type="entry name" value="PyrdxlP-dep_Trfase_small"/>
</dbReference>
<keyword evidence="4" id="KW-0808">Transferase</keyword>
<proteinExistence type="predicted"/>
<dbReference type="Pfam" id="PF00155">
    <property type="entry name" value="Aminotran_1_2"/>
    <property type="match status" value="1"/>
</dbReference>
<dbReference type="Proteomes" id="UP000281028">
    <property type="component" value="Unassembled WGS sequence"/>
</dbReference>
<dbReference type="PANTHER" id="PTHR42885">
    <property type="entry name" value="HISTIDINOL-PHOSPHATE AMINOTRANSFERASE-RELATED"/>
    <property type="match status" value="1"/>
</dbReference>
<evidence type="ECO:0000313" key="4">
    <source>
        <dbReference type="EMBL" id="NSL87105.1"/>
    </source>
</evidence>
<dbReference type="InterPro" id="IPR015421">
    <property type="entry name" value="PyrdxlP-dep_Trfase_major"/>
</dbReference>
<evidence type="ECO:0000256" key="2">
    <source>
        <dbReference type="ARBA" id="ARBA00022898"/>
    </source>
</evidence>
<dbReference type="GO" id="GO:0008483">
    <property type="term" value="F:transaminase activity"/>
    <property type="evidence" value="ECO:0007669"/>
    <property type="project" value="UniProtKB-KW"/>
</dbReference>
<dbReference type="PANTHER" id="PTHR42885:SF1">
    <property type="entry name" value="THREONINE-PHOSPHATE DECARBOXYLASE"/>
    <property type="match status" value="1"/>
</dbReference>
<dbReference type="InterPro" id="IPR004839">
    <property type="entry name" value="Aminotransferase_I/II_large"/>
</dbReference>
<dbReference type="InterPro" id="IPR015424">
    <property type="entry name" value="PyrdxlP-dep_Trfase"/>
</dbReference>
<evidence type="ECO:0000256" key="1">
    <source>
        <dbReference type="ARBA" id="ARBA00001933"/>
    </source>
</evidence>
<dbReference type="Gene3D" id="3.40.640.10">
    <property type="entry name" value="Type I PLP-dependent aspartate aminotransferase-like (Major domain)"/>
    <property type="match status" value="1"/>
</dbReference>
<keyword evidence="2" id="KW-0663">Pyridoxal phosphate</keyword>
<dbReference type="GO" id="GO:0030170">
    <property type="term" value="F:pyridoxal phosphate binding"/>
    <property type="evidence" value="ECO:0007669"/>
    <property type="project" value="InterPro"/>
</dbReference>
<evidence type="ECO:0000313" key="5">
    <source>
        <dbReference type="Proteomes" id="UP000281028"/>
    </source>
</evidence>
<dbReference type="CDD" id="cd00609">
    <property type="entry name" value="AAT_like"/>
    <property type="match status" value="1"/>
</dbReference>
<dbReference type="AlphaFoldDB" id="A0A3S1CSF8"/>